<feature type="compositionally biased region" description="Polar residues" evidence="3">
    <location>
        <begin position="179"/>
        <end position="196"/>
    </location>
</feature>
<feature type="compositionally biased region" description="Low complexity" evidence="3">
    <location>
        <begin position="100"/>
        <end position="111"/>
    </location>
</feature>
<feature type="compositionally biased region" description="Polar residues" evidence="3">
    <location>
        <begin position="36"/>
        <end position="47"/>
    </location>
</feature>
<sequence length="437" mass="45469">MVSLTNFASLLAIALTTSLLSNAVPDAQSQGINNIVSKQGQDGSSTPPMEGGNCDSTKDRIVCVDDKSMLICNENEWSAYANCTLGTICNDGYCVYPESSSSDNSGGAASNPQEDASQSPPSDGSDQTDAKQEVTSNAAETNQNPALSTPVAESSAVQPSLGAGSASSEVQGSGVASGASENASSGVVATAANESTDAGADESAADTANESANDSSSSGDESSGGGDSGSNYGITCESFNQAVAGASKAISQNYPTPTSAQCNAFLKGMKSQGGIASAREAAMFLANILWESDGLRAKQEYDCVQNPEQCAQTYKTPEDVPGQTYWGRGYIQLTWHYNYEDASKGLYGDNRLATDADQVATNEETAWGVSFWFWKANVRSDPGVQAGEFGASVNKINGALECKGSAQDKAKKRYAMYQAILKVFAPHETPNEKGCYN</sequence>
<protein>
    <recommendedName>
        <fullName evidence="5">Glycoside hydrolase family 19 catalytic domain-containing protein</fullName>
    </recommendedName>
</protein>
<keyword evidence="1" id="KW-0611">Plant defense</keyword>
<feature type="signal peptide" evidence="4">
    <location>
        <begin position="1"/>
        <end position="23"/>
    </location>
</feature>
<gene>
    <name evidence="6" type="ORF">GGI25_003622</name>
</gene>
<proteinExistence type="predicted"/>
<evidence type="ECO:0000256" key="3">
    <source>
        <dbReference type="SAM" id="MobiDB-lite"/>
    </source>
</evidence>
<dbReference type="GO" id="GO:0004568">
    <property type="term" value="F:chitinase activity"/>
    <property type="evidence" value="ECO:0007669"/>
    <property type="project" value="InterPro"/>
</dbReference>
<organism evidence="6 7">
    <name type="scientific">Coemansia spiralis</name>
    <dbReference type="NCBI Taxonomy" id="417178"/>
    <lineage>
        <taxon>Eukaryota</taxon>
        <taxon>Fungi</taxon>
        <taxon>Fungi incertae sedis</taxon>
        <taxon>Zoopagomycota</taxon>
        <taxon>Kickxellomycotina</taxon>
        <taxon>Kickxellomycetes</taxon>
        <taxon>Kickxellales</taxon>
        <taxon>Kickxellaceae</taxon>
        <taxon>Coemansia</taxon>
    </lineage>
</organism>
<dbReference type="GO" id="GO:0006952">
    <property type="term" value="P:defense response"/>
    <property type="evidence" value="ECO:0007669"/>
    <property type="project" value="UniProtKB-KW"/>
</dbReference>
<dbReference type="EMBL" id="JANBTW010000041">
    <property type="protein sequence ID" value="KAJ2676235.1"/>
    <property type="molecule type" value="Genomic_DNA"/>
</dbReference>
<dbReference type="AlphaFoldDB" id="A0A9W8G1N1"/>
<feature type="chain" id="PRO_5040988509" description="Glycoside hydrolase family 19 catalytic domain-containing protein" evidence="4">
    <location>
        <begin position="24"/>
        <end position="437"/>
    </location>
</feature>
<dbReference type="Gene3D" id="1.10.530.10">
    <property type="match status" value="1"/>
</dbReference>
<evidence type="ECO:0000313" key="6">
    <source>
        <dbReference type="EMBL" id="KAJ2676235.1"/>
    </source>
</evidence>
<evidence type="ECO:0000256" key="4">
    <source>
        <dbReference type="SAM" id="SignalP"/>
    </source>
</evidence>
<feature type="domain" description="Glycoside hydrolase family 19 catalytic" evidence="5">
    <location>
        <begin position="305"/>
        <end position="383"/>
    </location>
</feature>
<dbReference type="PANTHER" id="PTHR22595:SF79">
    <property type="entry name" value="CHITINASE 12"/>
    <property type="match status" value="1"/>
</dbReference>
<name>A0A9W8G1N1_9FUNG</name>
<dbReference type="InterPro" id="IPR023346">
    <property type="entry name" value="Lysozyme-like_dom_sf"/>
</dbReference>
<feature type="compositionally biased region" description="Low complexity" evidence="3">
    <location>
        <begin position="205"/>
        <end position="221"/>
    </location>
</feature>
<dbReference type="InterPro" id="IPR000726">
    <property type="entry name" value="Glyco_hydro_19_cat"/>
</dbReference>
<keyword evidence="4" id="KW-0732">Signal</keyword>
<feature type="region of interest" description="Disordered" evidence="3">
    <location>
        <begin position="100"/>
        <end position="231"/>
    </location>
</feature>
<dbReference type="PANTHER" id="PTHR22595">
    <property type="entry name" value="CHITINASE-RELATED"/>
    <property type="match status" value="1"/>
</dbReference>
<dbReference type="Proteomes" id="UP001151518">
    <property type="component" value="Unassembled WGS sequence"/>
</dbReference>
<keyword evidence="2" id="KW-1015">Disulfide bond</keyword>
<evidence type="ECO:0000259" key="5">
    <source>
        <dbReference type="Pfam" id="PF00182"/>
    </source>
</evidence>
<evidence type="ECO:0000256" key="1">
    <source>
        <dbReference type="ARBA" id="ARBA00022821"/>
    </source>
</evidence>
<reference evidence="6" key="1">
    <citation type="submission" date="2022-07" db="EMBL/GenBank/DDBJ databases">
        <title>Phylogenomic reconstructions and comparative analyses of Kickxellomycotina fungi.</title>
        <authorList>
            <person name="Reynolds N.K."/>
            <person name="Stajich J.E."/>
            <person name="Barry K."/>
            <person name="Grigoriev I.V."/>
            <person name="Crous P."/>
            <person name="Smith M.E."/>
        </authorList>
    </citation>
    <scope>NUCLEOTIDE SEQUENCE</scope>
    <source>
        <strain evidence="6">NRRL 3115</strain>
    </source>
</reference>
<accession>A0A9W8G1N1</accession>
<dbReference type="GO" id="GO:0016998">
    <property type="term" value="P:cell wall macromolecule catabolic process"/>
    <property type="evidence" value="ECO:0007669"/>
    <property type="project" value="InterPro"/>
</dbReference>
<dbReference type="OrthoDB" id="5985073at2759"/>
<dbReference type="CDD" id="cd00325">
    <property type="entry name" value="chitinase_GH19"/>
    <property type="match status" value="1"/>
</dbReference>
<feature type="region of interest" description="Disordered" evidence="3">
    <location>
        <begin position="36"/>
        <end position="57"/>
    </location>
</feature>
<dbReference type="SUPFAM" id="SSF53955">
    <property type="entry name" value="Lysozyme-like"/>
    <property type="match status" value="1"/>
</dbReference>
<dbReference type="GO" id="GO:0006032">
    <property type="term" value="P:chitin catabolic process"/>
    <property type="evidence" value="ECO:0007669"/>
    <property type="project" value="InterPro"/>
</dbReference>
<dbReference type="Pfam" id="PF00182">
    <property type="entry name" value="Glyco_hydro_19"/>
    <property type="match status" value="1"/>
</dbReference>
<evidence type="ECO:0000256" key="2">
    <source>
        <dbReference type="ARBA" id="ARBA00023157"/>
    </source>
</evidence>
<evidence type="ECO:0000313" key="7">
    <source>
        <dbReference type="Proteomes" id="UP001151518"/>
    </source>
</evidence>
<feature type="compositionally biased region" description="Polar residues" evidence="3">
    <location>
        <begin position="112"/>
        <end position="158"/>
    </location>
</feature>
<comment type="caution">
    <text evidence="6">The sequence shown here is derived from an EMBL/GenBank/DDBJ whole genome shotgun (WGS) entry which is preliminary data.</text>
</comment>